<evidence type="ECO:0000256" key="2">
    <source>
        <dbReference type="ARBA" id="ARBA00007886"/>
    </source>
</evidence>
<reference evidence="10 11" key="1">
    <citation type="submission" date="2017-07" db="EMBL/GenBank/DDBJ databases">
        <title>Isolation and whole genome analysis of endospore-forming bacteria from heroin.</title>
        <authorList>
            <person name="Kalinowski J."/>
            <person name="Ahrens B."/>
            <person name="Al-Dilaimi A."/>
            <person name="Winkler A."/>
            <person name="Wibberg D."/>
            <person name="Schleenbecker U."/>
            <person name="Ruckert C."/>
            <person name="Wolfel R."/>
            <person name="Grass G."/>
        </authorList>
    </citation>
    <scope>NUCLEOTIDE SEQUENCE [LARGE SCALE GENOMIC DNA]</scope>
    <source>
        <strain evidence="10 11">7537-G1</strain>
    </source>
</reference>
<evidence type="ECO:0000256" key="5">
    <source>
        <dbReference type="ARBA" id="ARBA00023136"/>
    </source>
</evidence>
<protein>
    <recommendedName>
        <fullName evidence="12">Ger(X)C family spore germination protein</fullName>
    </recommendedName>
</protein>
<dbReference type="Pfam" id="PF25198">
    <property type="entry name" value="Spore_GerAC_N"/>
    <property type="match status" value="1"/>
</dbReference>
<keyword evidence="4" id="KW-0732">Signal</keyword>
<gene>
    <name evidence="10" type="ORF">CHH67_12940</name>
</gene>
<evidence type="ECO:0008006" key="12">
    <source>
        <dbReference type="Google" id="ProtNLM"/>
    </source>
</evidence>
<dbReference type="OrthoDB" id="9816067at2"/>
<keyword evidence="3" id="KW-0309">Germination</keyword>
<comment type="subcellular location">
    <subcellularLocation>
        <location evidence="1">Membrane</location>
        <topology evidence="1">Lipid-anchor</topology>
    </subcellularLocation>
</comment>
<dbReference type="InterPro" id="IPR038501">
    <property type="entry name" value="Spore_GerAC_C_sf"/>
</dbReference>
<dbReference type="Gene3D" id="6.20.190.10">
    <property type="entry name" value="Nutrient germinant receptor protein C, domain 1"/>
    <property type="match status" value="1"/>
</dbReference>
<evidence type="ECO:0000256" key="6">
    <source>
        <dbReference type="ARBA" id="ARBA00023139"/>
    </source>
</evidence>
<dbReference type="Gene3D" id="3.30.300.210">
    <property type="entry name" value="Nutrient germinant receptor protein C, domain 3"/>
    <property type="match status" value="1"/>
</dbReference>
<organism evidence="10 11">
    <name type="scientific">Paenibacillus campinasensis</name>
    <dbReference type="NCBI Taxonomy" id="66347"/>
    <lineage>
        <taxon>Bacteria</taxon>
        <taxon>Bacillati</taxon>
        <taxon>Bacillota</taxon>
        <taxon>Bacilli</taxon>
        <taxon>Bacillales</taxon>
        <taxon>Paenibacillaceae</taxon>
        <taxon>Paenibacillus</taxon>
    </lineage>
</organism>
<dbReference type="AlphaFoldDB" id="A0A268EST7"/>
<dbReference type="InterPro" id="IPR008844">
    <property type="entry name" value="Spore_GerAC-like"/>
</dbReference>
<feature type="domain" description="Spore germination GerAC-like C-terminal" evidence="8">
    <location>
        <begin position="209"/>
        <end position="371"/>
    </location>
</feature>
<evidence type="ECO:0000256" key="7">
    <source>
        <dbReference type="ARBA" id="ARBA00023288"/>
    </source>
</evidence>
<dbReference type="Proteomes" id="UP000215596">
    <property type="component" value="Unassembled WGS sequence"/>
</dbReference>
<keyword evidence="5" id="KW-0472">Membrane</keyword>
<evidence type="ECO:0000256" key="4">
    <source>
        <dbReference type="ARBA" id="ARBA00022729"/>
    </source>
</evidence>
<dbReference type="InterPro" id="IPR057336">
    <property type="entry name" value="GerAC_N"/>
</dbReference>
<evidence type="ECO:0000313" key="10">
    <source>
        <dbReference type="EMBL" id="PAD76151.1"/>
    </source>
</evidence>
<evidence type="ECO:0000256" key="3">
    <source>
        <dbReference type="ARBA" id="ARBA00022544"/>
    </source>
</evidence>
<accession>A0A268EST7</accession>
<evidence type="ECO:0000256" key="1">
    <source>
        <dbReference type="ARBA" id="ARBA00004635"/>
    </source>
</evidence>
<keyword evidence="6" id="KW-0564">Palmitate</keyword>
<dbReference type="InterPro" id="IPR046953">
    <property type="entry name" value="Spore_GerAC-like_C"/>
</dbReference>
<dbReference type="PROSITE" id="PS51257">
    <property type="entry name" value="PROKAR_LIPOPROTEIN"/>
    <property type="match status" value="1"/>
</dbReference>
<dbReference type="GO" id="GO:0009847">
    <property type="term" value="P:spore germination"/>
    <property type="evidence" value="ECO:0007669"/>
    <property type="project" value="InterPro"/>
</dbReference>
<comment type="similarity">
    <text evidence="2">Belongs to the GerABKC lipoprotein family.</text>
</comment>
<dbReference type="RefSeq" id="WP_095265611.1">
    <property type="nucleotide sequence ID" value="NZ_NPBY01000041.1"/>
</dbReference>
<evidence type="ECO:0000313" key="11">
    <source>
        <dbReference type="Proteomes" id="UP000215596"/>
    </source>
</evidence>
<dbReference type="Pfam" id="PF05504">
    <property type="entry name" value="Spore_GerAC"/>
    <property type="match status" value="1"/>
</dbReference>
<evidence type="ECO:0000259" key="8">
    <source>
        <dbReference type="Pfam" id="PF05504"/>
    </source>
</evidence>
<feature type="domain" description="Spore germination protein N-terminal" evidence="9">
    <location>
        <begin position="26"/>
        <end position="196"/>
    </location>
</feature>
<dbReference type="NCBIfam" id="TIGR02887">
    <property type="entry name" value="spore_ger_x_C"/>
    <property type="match status" value="1"/>
</dbReference>
<dbReference type="GO" id="GO:0016020">
    <property type="term" value="C:membrane"/>
    <property type="evidence" value="ECO:0007669"/>
    <property type="project" value="UniProtKB-SubCell"/>
</dbReference>
<dbReference type="PANTHER" id="PTHR35789">
    <property type="entry name" value="SPORE GERMINATION PROTEIN B3"/>
    <property type="match status" value="1"/>
</dbReference>
<evidence type="ECO:0000259" key="9">
    <source>
        <dbReference type="Pfam" id="PF25198"/>
    </source>
</evidence>
<proteinExistence type="inferred from homology"/>
<comment type="caution">
    <text evidence="10">The sequence shown here is derived from an EMBL/GenBank/DDBJ whole genome shotgun (WGS) entry which is preliminary data.</text>
</comment>
<dbReference type="PANTHER" id="PTHR35789:SF1">
    <property type="entry name" value="SPORE GERMINATION PROTEIN B3"/>
    <property type="match status" value="1"/>
</dbReference>
<name>A0A268EST7_9BACL</name>
<sequence length="386" mass="43518">MSQVKRACICILLVLFCLLGLCGCWDRKEINDVNIITAVGLDLNDQEDIELTVQFLVPQSSGRQSMSPSNGPSTSSVTASGITLADAVSKLQAKVPRLLFWGQTEILLFSEKFARRGIVEEMDYLLRNPDFRLTTFVYVSKNKPADVLGKSPRMETSTADILQKFASLHLKLSMTIKDLKSALHSKAGAFTLPMVELTGEQPSARRDTTAIFKSDRMVGQVGSATSQGILWMTDKLHEATINLKIEDYPGDISLRVFRSHTRLKPRYENGKWSMGIHIDCENDLIQNSTRLTTSNPQAAPLIENAAEQMLTNRLKETIQYAQQQQADIFGFADAFHRKYPHEFNRVKDEWETIFQNLEIDIHPKFVMRRIGMMRVPSKLSTEEGGE</sequence>
<dbReference type="EMBL" id="NPBY01000041">
    <property type="protein sequence ID" value="PAD76151.1"/>
    <property type="molecule type" value="Genomic_DNA"/>
</dbReference>
<keyword evidence="7" id="KW-0449">Lipoprotein</keyword>